<name>A0A6J6UBL9_9ZZZZ</name>
<dbReference type="Pfam" id="PF00106">
    <property type="entry name" value="adh_short"/>
    <property type="match status" value="1"/>
</dbReference>
<dbReference type="PANTHER" id="PTHR43391:SF26">
    <property type="entry name" value="BLL7251 PROTEIN"/>
    <property type="match status" value="1"/>
</dbReference>
<keyword evidence="2" id="KW-0560">Oxidoreductase</keyword>
<evidence type="ECO:0000313" key="7">
    <source>
        <dbReference type="EMBL" id="CAB5057779.1"/>
    </source>
</evidence>
<evidence type="ECO:0000256" key="2">
    <source>
        <dbReference type="ARBA" id="ARBA00023002"/>
    </source>
</evidence>
<protein>
    <submittedName>
        <fullName evidence="5">Unannotated protein</fullName>
    </submittedName>
</protein>
<dbReference type="EMBL" id="CAEZYY010000016">
    <property type="protein sequence ID" value="CAB4756534.1"/>
    <property type="molecule type" value="Genomic_DNA"/>
</dbReference>
<dbReference type="SUPFAM" id="SSF51735">
    <property type="entry name" value="NAD(P)-binding Rossmann-fold domains"/>
    <property type="match status" value="1"/>
</dbReference>
<dbReference type="CDD" id="cd05233">
    <property type="entry name" value="SDR_c"/>
    <property type="match status" value="1"/>
</dbReference>
<feature type="domain" description="Ketoreductase" evidence="3">
    <location>
        <begin position="7"/>
        <end position="187"/>
    </location>
</feature>
<dbReference type="InterPro" id="IPR036291">
    <property type="entry name" value="NAD(P)-bd_dom_sf"/>
</dbReference>
<dbReference type="PROSITE" id="PS00061">
    <property type="entry name" value="ADH_SHORT"/>
    <property type="match status" value="1"/>
</dbReference>
<sequence length="265" mass="28876">MKDLREKVAVITGGASGIGRAMAESFRDAGMNVVIADVEAVALERTASELGVHHVQVDVTKEEQVAALAEEVRTRFGTCHLLCNNAGVGGGGMLHELSMRDWKWVIDVNLWGVVHGLQSFLPMLLGNADGGHVVNTASMAGLSPLPGAAPYAATKYAVVGISETMREELRESQVGVSVLCPGFVKTNIFTSQRNRPEELRNERKKTSARVANEDMIRLVNETAIDPRDVAAKVLAAVENDEFWIITHPDLLEPYRLRNRELHGPC</sequence>
<comment type="similarity">
    <text evidence="1">Belongs to the short-chain dehydrogenases/reductases (SDR) family.</text>
</comment>
<dbReference type="PRINTS" id="PR00080">
    <property type="entry name" value="SDRFAMILY"/>
</dbReference>
<gene>
    <name evidence="4" type="ORF">UFOPK2602_00397</name>
    <name evidence="5" type="ORF">UFOPK2806_01357</name>
    <name evidence="6" type="ORF">UFOPK3417_00789</name>
    <name evidence="7" type="ORF">UFOPK4306_00725</name>
</gene>
<dbReference type="EMBL" id="CAEZXX010000016">
    <property type="protein sequence ID" value="CAB4697646.1"/>
    <property type="molecule type" value="Genomic_DNA"/>
</dbReference>
<evidence type="ECO:0000313" key="4">
    <source>
        <dbReference type="EMBL" id="CAB4697646.1"/>
    </source>
</evidence>
<evidence type="ECO:0000259" key="3">
    <source>
        <dbReference type="SMART" id="SM00822"/>
    </source>
</evidence>
<accession>A0A6J6UBL9</accession>
<proteinExistence type="inferred from homology"/>
<dbReference type="EMBL" id="CAFBLR010000059">
    <property type="protein sequence ID" value="CAB4871863.1"/>
    <property type="molecule type" value="Genomic_DNA"/>
</dbReference>
<dbReference type="PRINTS" id="PR00081">
    <property type="entry name" value="GDHRDH"/>
</dbReference>
<dbReference type="Gene3D" id="3.40.50.720">
    <property type="entry name" value="NAD(P)-binding Rossmann-like Domain"/>
    <property type="match status" value="1"/>
</dbReference>
<evidence type="ECO:0000256" key="1">
    <source>
        <dbReference type="ARBA" id="ARBA00006484"/>
    </source>
</evidence>
<evidence type="ECO:0000313" key="6">
    <source>
        <dbReference type="EMBL" id="CAB4871863.1"/>
    </source>
</evidence>
<dbReference type="EMBL" id="CAFBQP010000021">
    <property type="protein sequence ID" value="CAB5057779.1"/>
    <property type="molecule type" value="Genomic_DNA"/>
</dbReference>
<dbReference type="GO" id="GO:0016491">
    <property type="term" value="F:oxidoreductase activity"/>
    <property type="evidence" value="ECO:0007669"/>
    <property type="project" value="UniProtKB-KW"/>
</dbReference>
<dbReference type="PANTHER" id="PTHR43391">
    <property type="entry name" value="RETINOL DEHYDROGENASE-RELATED"/>
    <property type="match status" value="1"/>
</dbReference>
<dbReference type="FunFam" id="3.40.50.720:FF:000084">
    <property type="entry name" value="Short-chain dehydrogenase reductase"/>
    <property type="match status" value="1"/>
</dbReference>
<dbReference type="InterPro" id="IPR020904">
    <property type="entry name" value="Sc_DH/Rdtase_CS"/>
</dbReference>
<dbReference type="AlphaFoldDB" id="A0A6J6UBL9"/>
<evidence type="ECO:0000313" key="5">
    <source>
        <dbReference type="EMBL" id="CAB4756534.1"/>
    </source>
</evidence>
<dbReference type="InterPro" id="IPR002347">
    <property type="entry name" value="SDR_fam"/>
</dbReference>
<organism evidence="5">
    <name type="scientific">freshwater metagenome</name>
    <dbReference type="NCBI Taxonomy" id="449393"/>
    <lineage>
        <taxon>unclassified sequences</taxon>
        <taxon>metagenomes</taxon>
        <taxon>ecological metagenomes</taxon>
    </lineage>
</organism>
<dbReference type="InterPro" id="IPR057326">
    <property type="entry name" value="KR_dom"/>
</dbReference>
<dbReference type="SMART" id="SM00822">
    <property type="entry name" value="PKS_KR"/>
    <property type="match status" value="1"/>
</dbReference>
<reference evidence="5" key="1">
    <citation type="submission" date="2020-05" db="EMBL/GenBank/DDBJ databases">
        <authorList>
            <person name="Chiriac C."/>
            <person name="Salcher M."/>
            <person name="Ghai R."/>
            <person name="Kavagutti S V."/>
        </authorList>
    </citation>
    <scope>NUCLEOTIDE SEQUENCE</scope>
</reference>